<protein>
    <submittedName>
        <fullName evidence="10">MMPL family transporter</fullName>
    </submittedName>
</protein>
<reference evidence="11" key="1">
    <citation type="submission" date="2023-12" db="EMBL/GenBank/DDBJ databases">
        <title>Novel isolates from deep terrestrial aquifers shed light on the physiology and ecology of the class Limnochordia.</title>
        <authorList>
            <person name="Karnachuk O.V."/>
            <person name="Lukina A.P."/>
            <person name="Avakyan M.R."/>
            <person name="Kadnikov V."/>
            <person name="Begmatov S."/>
            <person name="Beletsky A.V."/>
            <person name="Mardanov A.V."/>
            <person name="Ravin N.V."/>
        </authorList>
    </citation>
    <scope>NUCLEOTIDE SEQUENCE [LARGE SCALE GENOMIC DNA]</scope>
    <source>
        <strain evidence="11">LN</strain>
    </source>
</reference>
<dbReference type="EMBL" id="CP141614">
    <property type="protein sequence ID" value="WRP14291.1"/>
    <property type="molecule type" value="Genomic_DNA"/>
</dbReference>
<evidence type="ECO:0000259" key="9">
    <source>
        <dbReference type="PROSITE" id="PS50156"/>
    </source>
</evidence>
<feature type="transmembrane region" description="Helical" evidence="8">
    <location>
        <begin position="712"/>
        <end position="735"/>
    </location>
</feature>
<evidence type="ECO:0000256" key="3">
    <source>
        <dbReference type="ARBA" id="ARBA00022475"/>
    </source>
</evidence>
<sequence>MNLLARLVLQRPWLVLGVLLAITVAFAAFLPRLGISSDVASMVPEDDPVVRQLVDVVTEFGSQDVLMVVISGADVYRPETLEKAWRIAEELEAIPGVASVLSPLDAELVTGSELGLEIQPVASAPPSTPEEIAAFRARLARSPAAAPLVSTDGTALAMVVTLEPDMAYGQEFNQVVAPRLEAVVAAHRGPESVRVVGQPYLSYTISHSIRRDLFFLFPLAVLVVLASLYASFRTPAALVLPMVPVGMGLVWVLGLMAALGYRLSIVSAALPVLLVVVGSASGIHILSRYQGFRQQGLPHHEAVRRVVHSLSAALVMVSLTDAAGFASLVTAFARPVREFGVFTAVAVLFALLASLAAVPAILALREPSMPTRRAGGPSGATGRRDQEPGQGLGPATPWQHQARRLSAAMTRPTGVAIIAAGVLVALGLATGIPRIRIETNLLEYFGPQNAVVAATRDVERLFGGASTLSVVVDTGQPDGVKDPTLLERVDRFQQSIAGMEAVAQVQSITDVLRQVNRALHADDPAADRIPPTPEAVAQELLLFTFQGGSGLDALVDYDYSKLRIMARVATLPTHESRALVEAIEAEARDAFAGLPVEVTVAGTPRIVVRLQERFVSSQLQSIALAFVVVAVIVALLMRSWRAGLLALMPLVLTVAVQFGVMGFAGIALDIATSMIAAITIGVGVDYGIHLISRYRQERRAGLPAGPALEATLASTGRAVAVNAVTLSAGFAVLIFSDFRAVSVLGLLLALTMLVSALATLLPLAASLVRVADEDVRREAGAAHGLSGGQARAGTLPPRRPQA</sequence>
<dbReference type="PANTHER" id="PTHR33406">
    <property type="entry name" value="MEMBRANE PROTEIN MJ1562-RELATED"/>
    <property type="match status" value="1"/>
</dbReference>
<dbReference type="Pfam" id="PF03176">
    <property type="entry name" value="MMPL"/>
    <property type="match status" value="2"/>
</dbReference>
<feature type="transmembrane region" description="Helical" evidence="8">
    <location>
        <begin position="239"/>
        <end position="259"/>
    </location>
</feature>
<accession>A0ABZ1BNA4</accession>
<dbReference type="Gene3D" id="1.20.1640.10">
    <property type="entry name" value="Multidrug efflux transporter AcrB transmembrane domain"/>
    <property type="match status" value="2"/>
</dbReference>
<dbReference type="PROSITE" id="PS50156">
    <property type="entry name" value="SSD"/>
    <property type="match status" value="2"/>
</dbReference>
<feature type="transmembrane region" description="Helical" evidence="8">
    <location>
        <begin position="213"/>
        <end position="232"/>
    </location>
</feature>
<keyword evidence="5 8" id="KW-1133">Transmembrane helix</keyword>
<evidence type="ECO:0000256" key="6">
    <source>
        <dbReference type="ARBA" id="ARBA00023136"/>
    </source>
</evidence>
<evidence type="ECO:0000313" key="10">
    <source>
        <dbReference type="EMBL" id="WRP14291.1"/>
    </source>
</evidence>
<feature type="transmembrane region" description="Helical" evidence="8">
    <location>
        <begin position="265"/>
        <end position="286"/>
    </location>
</feature>
<feature type="transmembrane region" description="Helical" evidence="8">
    <location>
        <begin position="339"/>
        <end position="364"/>
    </location>
</feature>
<dbReference type="RefSeq" id="WP_324668600.1">
    <property type="nucleotide sequence ID" value="NZ_CP141614.1"/>
</dbReference>
<keyword evidence="6 8" id="KW-0472">Membrane</keyword>
<feature type="transmembrane region" description="Helical" evidence="8">
    <location>
        <begin position="619"/>
        <end position="637"/>
    </location>
</feature>
<keyword evidence="3" id="KW-1003">Cell membrane</keyword>
<dbReference type="InterPro" id="IPR000731">
    <property type="entry name" value="SSD"/>
</dbReference>
<name>A0ABZ1BNA4_9FIRM</name>
<feature type="transmembrane region" description="Helical" evidence="8">
    <location>
        <begin position="307"/>
        <end position="333"/>
    </location>
</feature>
<feature type="transmembrane region" description="Helical" evidence="8">
    <location>
        <begin position="644"/>
        <end position="664"/>
    </location>
</feature>
<keyword evidence="11" id="KW-1185">Reference proteome</keyword>
<evidence type="ECO:0000256" key="2">
    <source>
        <dbReference type="ARBA" id="ARBA00010157"/>
    </source>
</evidence>
<gene>
    <name evidence="10" type="ORF">VLY81_12835</name>
</gene>
<dbReference type="InterPro" id="IPR050545">
    <property type="entry name" value="Mycobact_MmpL"/>
</dbReference>
<feature type="domain" description="SSD" evidence="9">
    <location>
        <begin position="643"/>
        <end position="769"/>
    </location>
</feature>
<dbReference type="SUPFAM" id="SSF82866">
    <property type="entry name" value="Multidrug efflux transporter AcrB transmembrane domain"/>
    <property type="match status" value="2"/>
</dbReference>
<dbReference type="Proteomes" id="UP001333102">
    <property type="component" value="Chromosome"/>
</dbReference>
<feature type="domain" description="SSD" evidence="9">
    <location>
        <begin position="246"/>
        <end position="364"/>
    </location>
</feature>
<evidence type="ECO:0000256" key="8">
    <source>
        <dbReference type="SAM" id="Phobius"/>
    </source>
</evidence>
<comment type="similarity">
    <text evidence="2">Belongs to the resistance-nodulation-cell division (RND) (TC 2.A.6) family. MmpL subfamily.</text>
</comment>
<dbReference type="PANTHER" id="PTHR33406:SF6">
    <property type="entry name" value="MEMBRANE PROTEIN YDGH-RELATED"/>
    <property type="match status" value="1"/>
</dbReference>
<evidence type="ECO:0000256" key="4">
    <source>
        <dbReference type="ARBA" id="ARBA00022692"/>
    </source>
</evidence>
<evidence type="ECO:0000256" key="1">
    <source>
        <dbReference type="ARBA" id="ARBA00004651"/>
    </source>
</evidence>
<evidence type="ECO:0000256" key="7">
    <source>
        <dbReference type="SAM" id="MobiDB-lite"/>
    </source>
</evidence>
<comment type="subcellular location">
    <subcellularLocation>
        <location evidence="1">Cell membrane</location>
        <topology evidence="1">Multi-pass membrane protein</topology>
    </subcellularLocation>
</comment>
<evidence type="ECO:0000256" key="5">
    <source>
        <dbReference type="ARBA" id="ARBA00022989"/>
    </source>
</evidence>
<feature type="region of interest" description="Disordered" evidence="7">
    <location>
        <begin position="781"/>
        <end position="802"/>
    </location>
</feature>
<proteinExistence type="inferred from homology"/>
<feature type="transmembrane region" description="Helical" evidence="8">
    <location>
        <begin position="413"/>
        <end position="432"/>
    </location>
</feature>
<feature type="transmembrane region" description="Helical" evidence="8">
    <location>
        <begin position="741"/>
        <end position="768"/>
    </location>
</feature>
<feature type="transmembrane region" description="Helical" evidence="8">
    <location>
        <begin position="670"/>
        <end position="691"/>
    </location>
</feature>
<evidence type="ECO:0000313" key="11">
    <source>
        <dbReference type="Proteomes" id="UP001333102"/>
    </source>
</evidence>
<dbReference type="InterPro" id="IPR004869">
    <property type="entry name" value="MMPL_dom"/>
</dbReference>
<organism evidence="10 11">
    <name type="scientific">Geochorda subterranea</name>
    <dbReference type="NCBI Taxonomy" id="3109564"/>
    <lineage>
        <taxon>Bacteria</taxon>
        <taxon>Bacillati</taxon>
        <taxon>Bacillota</taxon>
        <taxon>Limnochordia</taxon>
        <taxon>Limnochordales</taxon>
        <taxon>Geochordaceae</taxon>
        <taxon>Geochorda</taxon>
    </lineage>
</organism>
<keyword evidence="4 8" id="KW-0812">Transmembrane</keyword>
<feature type="region of interest" description="Disordered" evidence="7">
    <location>
        <begin position="369"/>
        <end position="397"/>
    </location>
</feature>